<dbReference type="EMBL" id="BMIF01000001">
    <property type="protein sequence ID" value="GGA51372.1"/>
    <property type="molecule type" value="Genomic_DNA"/>
</dbReference>
<dbReference type="AlphaFoldDB" id="A0A916RD70"/>
<sequence>MEEHDLTSQFEAHRTFLIGLAYRILGTFADAEDAVQDTFVKWHQADRTKILNPPGWLTATCTRRCIDILQSAQHTRVQYFGSWLPEPVQLTSDDNPEAGLELSSSLSVAFLLVLERLAPKERAAYLLHEIFDQPYADVAAHLGIEEAACRKLVSRARTNIGREKPRNRVPRERQRELLDAFRSAVSTGRTEQLAALMSGDIELRADGGGRVPTQAAPIFGGSGVLTFIRDQLSGYWAAYDWRPTAINGALGALLLEEGRIAASVSFAYDDGGSISGIYITRNPEKLSRLDHMKVALQ</sequence>
<accession>A0A916RD70</accession>
<dbReference type="GO" id="GO:0006352">
    <property type="term" value="P:DNA-templated transcription initiation"/>
    <property type="evidence" value="ECO:0007669"/>
    <property type="project" value="InterPro"/>
</dbReference>
<dbReference type="Gene3D" id="1.10.10.10">
    <property type="entry name" value="Winged helix-like DNA-binding domain superfamily/Winged helix DNA-binding domain"/>
    <property type="match status" value="1"/>
</dbReference>
<evidence type="ECO:0000259" key="2">
    <source>
        <dbReference type="Pfam" id="PF04542"/>
    </source>
</evidence>
<feature type="domain" description="RNA polymerase sigma factor 70 region 4 type 2" evidence="3">
    <location>
        <begin position="109"/>
        <end position="158"/>
    </location>
</feature>
<dbReference type="PANTHER" id="PTHR30173">
    <property type="entry name" value="SIGMA 19 FACTOR"/>
    <property type="match status" value="1"/>
</dbReference>
<gene>
    <name evidence="4" type="ORF">GCM10011385_00810</name>
</gene>
<dbReference type="Proteomes" id="UP000636264">
    <property type="component" value="Unassembled WGS sequence"/>
</dbReference>
<dbReference type="Gene3D" id="1.10.1740.10">
    <property type="match status" value="1"/>
</dbReference>
<dbReference type="NCBIfam" id="TIGR02937">
    <property type="entry name" value="sigma70-ECF"/>
    <property type="match status" value="1"/>
</dbReference>
<dbReference type="RefSeq" id="WP_188718962.1">
    <property type="nucleotide sequence ID" value="NZ_BMIF01000001.1"/>
</dbReference>
<dbReference type="GO" id="GO:0016987">
    <property type="term" value="F:sigma factor activity"/>
    <property type="evidence" value="ECO:0007669"/>
    <property type="project" value="InterPro"/>
</dbReference>
<dbReference type="SUPFAM" id="SSF54427">
    <property type="entry name" value="NTF2-like"/>
    <property type="match status" value="1"/>
</dbReference>
<dbReference type="Pfam" id="PF04542">
    <property type="entry name" value="Sigma70_r2"/>
    <property type="match status" value="1"/>
</dbReference>
<dbReference type="SUPFAM" id="SSF88659">
    <property type="entry name" value="Sigma3 and sigma4 domains of RNA polymerase sigma factors"/>
    <property type="match status" value="1"/>
</dbReference>
<dbReference type="PANTHER" id="PTHR30173:SF36">
    <property type="entry name" value="ECF RNA POLYMERASE SIGMA FACTOR SIGJ"/>
    <property type="match status" value="1"/>
</dbReference>
<dbReference type="SUPFAM" id="SSF88946">
    <property type="entry name" value="Sigma2 domain of RNA polymerase sigma factors"/>
    <property type="match status" value="1"/>
</dbReference>
<dbReference type="InterPro" id="IPR007627">
    <property type="entry name" value="RNA_pol_sigma70_r2"/>
</dbReference>
<proteinExistence type="predicted"/>
<reference evidence="4" key="2">
    <citation type="submission" date="2020-09" db="EMBL/GenBank/DDBJ databases">
        <authorList>
            <person name="Sun Q."/>
            <person name="Zhou Y."/>
        </authorList>
    </citation>
    <scope>NUCLEOTIDE SEQUENCE</scope>
    <source>
        <strain evidence="4">CGMCC 1.15320</strain>
    </source>
</reference>
<dbReference type="InterPro" id="IPR014284">
    <property type="entry name" value="RNA_pol_sigma-70_dom"/>
</dbReference>
<dbReference type="InterPro" id="IPR052704">
    <property type="entry name" value="ECF_Sigma-70_Domain"/>
</dbReference>
<dbReference type="NCBIfam" id="NF007214">
    <property type="entry name" value="PRK09636.1"/>
    <property type="match status" value="1"/>
</dbReference>
<name>A0A916RD70_9HYPH</name>
<keyword evidence="5" id="KW-1185">Reference proteome</keyword>
<dbReference type="InterPro" id="IPR032710">
    <property type="entry name" value="NTF2-like_dom_sf"/>
</dbReference>
<dbReference type="GO" id="GO:0003677">
    <property type="term" value="F:DNA binding"/>
    <property type="evidence" value="ECO:0007669"/>
    <property type="project" value="InterPro"/>
</dbReference>
<evidence type="ECO:0000259" key="3">
    <source>
        <dbReference type="Pfam" id="PF08281"/>
    </source>
</evidence>
<protein>
    <submittedName>
        <fullName evidence="4">Sigma factor</fullName>
    </submittedName>
</protein>
<dbReference type="InterPro" id="IPR013325">
    <property type="entry name" value="RNA_pol_sigma_r2"/>
</dbReference>
<evidence type="ECO:0000313" key="4">
    <source>
        <dbReference type="EMBL" id="GGA51372.1"/>
    </source>
</evidence>
<evidence type="ECO:0000313" key="5">
    <source>
        <dbReference type="Proteomes" id="UP000636264"/>
    </source>
</evidence>
<dbReference type="Pfam" id="PF08281">
    <property type="entry name" value="Sigma70_r4_2"/>
    <property type="match status" value="1"/>
</dbReference>
<comment type="subunit">
    <text evidence="1">Interacts transiently with the RNA polymerase catalytic core formed by RpoA, RpoB, RpoC and RpoZ (2 alpha, 1 beta, 1 beta' and 1 omega subunit) to form the RNA polymerase holoenzyme that can initiate transcription.</text>
</comment>
<comment type="caution">
    <text evidence="4">The sequence shown here is derived from an EMBL/GenBank/DDBJ whole genome shotgun (WGS) entry which is preliminary data.</text>
</comment>
<dbReference type="InterPro" id="IPR013249">
    <property type="entry name" value="RNA_pol_sigma70_r4_t2"/>
</dbReference>
<feature type="domain" description="RNA polymerase sigma-70 region 2" evidence="2">
    <location>
        <begin position="10"/>
        <end position="73"/>
    </location>
</feature>
<dbReference type="InterPro" id="IPR013324">
    <property type="entry name" value="RNA_pol_sigma_r3/r4-like"/>
</dbReference>
<evidence type="ECO:0000256" key="1">
    <source>
        <dbReference type="ARBA" id="ARBA00011344"/>
    </source>
</evidence>
<dbReference type="InterPro" id="IPR036388">
    <property type="entry name" value="WH-like_DNA-bd_sf"/>
</dbReference>
<reference evidence="4" key="1">
    <citation type="journal article" date="2014" name="Int. J. Syst. Evol. Microbiol.">
        <title>Complete genome sequence of Corynebacterium casei LMG S-19264T (=DSM 44701T), isolated from a smear-ripened cheese.</title>
        <authorList>
            <consortium name="US DOE Joint Genome Institute (JGI-PGF)"/>
            <person name="Walter F."/>
            <person name="Albersmeier A."/>
            <person name="Kalinowski J."/>
            <person name="Ruckert C."/>
        </authorList>
    </citation>
    <scope>NUCLEOTIDE SEQUENCE</scope>
    <source>
        <strain evidence="4">CGMCC 1.15320</strain>
    </source>
</reference>
<organism evidence="4 5">
    <name type="scientific">Nitratireductor aestuarii</name>
    <dbReference type="NCBI Taxonomy" id="1735103"/>
    <lineage>
        <taxon>Bacteria</taxon>
        <taxon>Pseudomonadati</taxon>
        <taxon>Pseudomonadota</taxon>
        <taxon>Alphaproteobacteria</taxon>
        <taxon>Hyphomicrobiales</taxon>
        <taxon>Phyllobacteriaceae</taxon>
        <taxon>Nitratireductor</taxon>
    </lineage>
</organism>